<proteinExistence type="predicted"/>
<dbReference type="SUPFAM" id="SSF64182">
    <property type="entry name" value="DHH phosphoesterases"/>
    <property type="match status" value="1"/>
</dbReference>
<organism evidence="3 4">
    <name type="scientific">Eiseniibacteriota bacterium</name>
    <dbReference type="NCBI Taxonomy" id="2212470"/>
    <lineage>
        <taxon>Bacteria</taxon>
        <taxon>Candidatus Eiseniibacteriota</taxon>
    </lineage>
</organism>
<reference evidence="3 4" key="1">
    <citation type="journal article" date="2019" name="Nat. Microbiol.">
        <title>Mediterranean grassland soil C-N compound turnover is dependent on rainfall and depth, and is mediated by genomically divergent microorganisms.</title>
        <authorList>
            <person name="Diamond S."/>
            <person name="Andeer P.F."/>
            <person name="Li Z."/>
            <person name="Crits-Christoph A."/>
            <person name="Burstein D."/>
            <person name="Anantharaman K."/>
            <person name="Lane K.R."/>
            <person name="Thomas B.C."/>
            <person name="Pan C."/>
            <person name="Northen T.R."/>
            <person name="Banfield J.F."/>
        </authorList>
    </citation>
    <scope>NUCLEOTIDE SEQUENCE [LARGE SCALE GENOMIC DNA]</scope>
    <source>
        <strain evidence="3">WS_9</strain>
    </source>
</reference>
<gene>
    <name evidence="3" type="ORF">E6K79_07250</name>
</gene>
<evidence type="ECO:0000259" key="1">
    <source>
        <dbReference type="Pfam" id="PF01368"/>
    </source>
</evidence>
<dbReference type="Pfam" id="PF01368">
    <property type="entry name" value="DHH"/>
    <property type="match status" value="1"/>
</dbReference>
<feature type="domain" description="DHHA1" evidence="2">
    <location>
        <begin position="235"/>
        <end position="321"/>
    </location>
</feature>
<dbReference type="Proteomes" id="UP000317691">
    <property type="component" value="Unassembled WGS sequence"/>
</dbReference>
<evidence type="ECO:0000259" key="2">
    <source>
        <dbReference type="Pfam" id="PF02272"/>
    </source>
</evidence>
<name>A0A538TMH1_UNCEI</name>
<dbReference type="InterPro" id="IPR001667">
    <property type="entry name" value="DDH_dom"/>
</dbReference>
<dbReference type="Gene3D" id="3.90.1640.10">
    <property type="entry name" value="inorganic pyrophosphatase (n-terminal core)"/>
    <property type="match status" value="1"/>
</dbReference>
<protein>
    <submittedName>
        <fullName evidence="3">Bifunctional oligoribonuclease/PAP phosphatase NrnA</fullName>
    </submittedName>
</protein>
<dbReference type="InterPro" id="IPR051319">
    <property type="entry name" value="Oligoribo/pAp-PDE_c-di-AMP_PDE"/>
</dbReference>
<accession>A0A538TMH1</accession>
<sequence length="330" mass="34657">MTQVAHDEFREFIDSHREFLILSHVDPDGDAIGSSLGLAWALKGLQKEVVVGNESPLPDGLRFLPGSEWVKLPAEIGRVFDAVFVLDCSSLDRAGEAARLVAPGAAVANVDHHAANDGFGAPRLVNVEASATAELIYEILDAYGTPLEPEVAACLYVGLASDTGAFRYQNTTPRALRLAARLVEHGAQPSTAADALYGRKSEASLRILGLALASLEKRAGGRVGALTISHEMFQRAGATPEDADGIVQFAKSLDGARVGILIQEVAPGEVRMSFRSDGTVDVNEVAGRFGGGGHKNAAGARVRGDLARVRGDVLEALDRAVNGGPPPPRG</sequence>
<dbReference type="PANTHER" id="PTHR47618">
    <property type="entry name" value="BIFUNCTIONAL OLIGORIBONUCLEASE AND PAP PHOSPHATASE NRNA"/>
    <property type="match status" value="1"/>
</dbReference>
<evidence type="ECO:0000313" key="3">
    <source>
        <dbReference type="EMBL" id="TMQ64826.1"/>
    </source>
</evidence>
<dbReference type="Pfam" id="PF02272">
    <property type="entry name" value="DHHA1"/>
    <property type="match status" value="1"/>
</dbReference>
<dbReference type="GO" id="GO:0003676">
    <property type="term" value="F:nucleic acid binding"/>
    <property type="evidence" value="ECO:0007669"/>
    <property type="project" value="InterPro"/>
</dbReference>
<feature type="domain" description="DDH" evidence="1">
    <location>
        <begin position="19"/>
        <end position="158"/>
    </location>
</feature>
<dbReference type="AlphaFoldDB" id="A0A538TMH1"/>
<dbReference type="PANTHER" id="PTHR47618:SF1">
    <property type="entry name" value="BIFUNCTIONAL OLIGORIBONUCLEASE AND PAP PHOSPHATASE NRNA"/>
    <property type="match status" value="1"/>
</dbReference>
<dbReference type="EMBL" id="VBOZ01000017">
    <property type="protein sequence ID" value="TMQ64826.1"/>
    <property type="molecule type" value="Genomic_DNA"/>
</dbReference>
<evidence type="ECO:0000313" key="4">
    <source>
        <dbReference type="Proteomes" id="UP000317691"/>
    </source>
</evidence>
<dbReference type="InterPro" id="IPR038763">
    <property type="entry name" value="DHH_sf"/>
</dbReference>
<dbReference type="InterPro" id="IPR003156">
    <property type="entry name" value="DHHA1_dom"/>
</dbReference>
<dbReference type="Gene3D" id="3.10.310.30">
    <property type="match status" value="1"/>
</dbReference>
<comment type="caution">
    <text evidence="3">The sequence shown here is derived from an EMBL/GenBank/DDBJ whole genome shotgun (WGS) entry which is preliminary data.</text>
</comment>